<gene>
    <name evidence="1" type="ORF">GCM10023165_37110</name>
</gene>
<evidence type="ECO:0000313" key="2">
    <source>
        <dbReference type="Proteomes" id="UP001500975"/>
    </source>
</evidence>
<protein>
    <submittedName>
        <fullName evidence="1">Uncharacterized protein</fullName>
    </submittedName>
</protein>
<reference evidence="2" key="1">
    <citation type="journal article" date="2019" name="Int. J. Syst. Evol. Microbiol.">
        <title>The Global Catalogue of Microorganisms (GCM) 10K type strain sequencing project: providing services to taxonomists for standard genome sequencing and annotation.</title>
        <authorList>
            <consortium name="The Broad Institute Genomics Platform"/>
            <consortium name="The Broad Institute Genome Sequencing Center for Infectious Disease"/>
            <person name="Wu L."/>
            <person name="Ma J."/>
        </authorList>
    </citation>
    <scope>NUCLEOTIDE SEQUENCE [LARGE SCALE GENOMIC DNA]</scope>
    <source>
        <strain evidence="2">JCM 17804</strain>
    </source>
</reference>
<keyword evidence="2" id="KW-1185">Reference proteome</keyword>
<comment type="caution">
    <text evidence="1">The sequence shown here is derived from an EMBL/GenBank/DDBJ whole genome shotgun (WGS) entry which is preliminary data.</text>
</comment>
<dbReference type="RefSeq" id="WP_345539754.1">
    <property type="nucleotide sequence ID" value="NZ_BAABGJ010000060.1"/>
</dbReference>
<dbReference type="EMBL" id="BAABGJ010000060">
    <property type="protein sequence ID" value="GAA4349918.1"/>
    <property type="molecule type" value="Genomic_DNA"/>
</dbReference>
<dbReference type="Proteomes" id="UP001500975">
    <property type="component" value="Unassembled WGS sequence"/>
</dbReference>
<name>A0ABP8I2E0_9BURK</name>
<proteinExistence type="predicted"/>
<evidence type="ECO:0000313" key="1">
    <source>
        <dbReference type="EMBL" id="GAA4349918.1"/>
    </source>
</evidence>
<accession>A0ABP8I2E0</accession>
<organism evidence="1 2">
    <name type="scientific">Variovorax defluvii</name>
    <dbReference type="NCBI Taxonomy" id="913761"/>
    <lineage>
        <taxon>Bacteria</taxon>
        <taxon>Pseudomonadati</taxon>
        <taxon>Pseudomonadota</taxon>
        <taxon>Betaproteobacteria</taxon>
        <taxon>Burkholderiales</taxon>
        <taxon>Comamonadaceae</taxon>
        <taxon>Variovorax</taxon>
    </lineage>
</organism>
<sequence length="295" mass="33216">MTTLYGVQRPSRIVNNALPPLAHSVARFCDMLVREPANDRLANRRRADRFWLQDRAYEIRDHLVRLGTSINNTRTPRLTRIQTCLRDLQLAYRTFQGLMIGVPDHLLDHGESVEQVTIRQLLLGWLDFYQDHAPLHGAKDGGLAGQVNHVSDKIPSRLGRRAAAGPPSTVLDASLARESVSMLFERTERVQRSMVAMLSARPDMPAPLSRPSESDIEAELSRLQTHLKAQQPALQGLLTRTGHRRTDAMYLGHEVFQGLGHVEGAMIGREPQYQVACQIIANLVDARTNELCYDY</sequence>